<dbReference type="EMBL" id="KN837117">
    <property type="protein sequence ID" value="KIJ44530.1"/>
    <property type="molecule type" value="Genomic_DNA"/>
</dbReference>
<dbReference type="AlphaFoldDB" id="A0A0C9VZK3"/>
<keyword evidence="2" id="KW-1185">Reference proteome</keyword>
<gene>
    <name evidence="1" type="ORF">M422DRAFT_252140</name>
</gene>
<evidence type="ECO:0000313" key="1">
    <source>
        <dbReference type="EMBL" id="KIJ44530.1"/>
    </source>
</evidence>
<sequence>MSVIVKCLPIPYDLMYEIVFNLILEYLESQYINSVIPDASIWNPVAVLAVISMDMRIIVLDVSAHIFTLYMDEDIGGLIKELDHTRLIPPSRCFGLLSIGRAVQFSNDLCSTADSVAWEALRAQYAVDYMSCLHPPLRAVARLAMDVLYGIGHITVTRIACRWVKICIDNSLYMVMRRVSQELQRLIDQQWSNINSIVAVGSNALLFFNIEIESIQYDISLGFLEHYTECEIFTTTVQSTQLMDALYGYKEELAKQDPHAVRHISKNINDQIARWTPYSIILQSQEIQVVVTSAV</sequence>
<reference evidence="1 2" key="1">
    <citation type="submission" date="2014-06" db="EMBL/GenBank/DDBJ databases">
        <title>Evolutionary Origins and Diversification of the Mycorrhizal Mutualists.</title>
        <authorList>
            <consortium name="DOE Joint Genome Institute"/>
            <consortium name="Mycorrhizal Genomics Consortium"/>
            <person name="Kohler A."/>
            <person name="Kuo A."/>
            <person name="Nagy L.G."/>
            <person name="Floudas D."/>
            <person name="Copeland A."/>
            <person name="Barry K.W."/>
            <person name="Cichocki N."/>
            <person name="Veneault-Fourrey C."/>
            <person name="LaButti K."/>
            <person name="Lindquist E.A."/>
            <person name="Lipzen A."/>
            <person name="Lundell T."/>
            <person name="Morin E."/>
            <person name="Murat C."/>
            <person name="Riley R."/>
            <person name="Ohm R."/>
            <person name="Sun H."/>
            <person name="Tunlid A."/>
            <person name="Henrissat B."/>
            <person name="Grigoriev I.V."/>
            <person name="Hibbett D.S."/>
            <person name="Martin F."/>
        </authorList>
    </citation>
    <scope>NUCLEOTIDE SEQUENCE [LARGE SCALE GENOMIC DNA]</scope>
    <source>
        <strain evidence="1 2">SS14</strain>
    </source>
</reference>
<dbReference type="HOGENOM" id="CLU_943887_0_0_1"/>
<name>A0A0C9VZK3_SPHS4</name>
<organism evidence="1 2">
    <name type="scientific">Sphaerobolus stellatus (strain SS14)</name>
    <dbReference type="NCBI Taxonomy" id="990650"/>
    <lineage>
        <taxon>Eukaryota</taxon>
        <taxon>Fungi</taxon>
        <taxon>Dikarya</taxon>
        <taxon>Basidiomycota</taxon>
        <taxon>Agaricomycotina</taxon>
        <taxon>Agaricomycetes</taxon>
        <taxon>Phallomycetidae</taxon>
        <taxon>Geastrales</taxon>
        <taxon>Sphaerobolaceae</taxon>
        <taxon>Sphaerobolus</taxon>
    </lineage>
</organism>
<evidence type="ECO:0000313" key="2">
    <source>
        <dbReference type="Proteomes" id="UP000054279"/>
    </source>
</evidence>
<protein>
    <submittedName>
        <fullName evidence="1">Uncharacterized protein</fullName>
    </submittedName>
</protein>
<dbReference type="Proteomes" id="UP000054279">
    <property type="component" value="Unassembled WGS sequence"/>
</dbReference>
<accession>A0A0C9VZK3</accession>
<proteinExistence type="predicted"/>